<evidence type="ECO:0000313" key="1">
    <source>
        <dbReference type="EMBL" id="CAH1262171.1"/>
    </source>
</evidence>
<organism evidence="1 2">
    <name type="scientific">Branchiostoma lanceolatum</name>
    <name type="common">Common lancelet</name>
    <name type="synonym">Amphioxus lanceolatum</name>
    <dbReference type="NCBI Taxonomy" id="7740"/>
    <lineage>
        <taxon>Eukaryota</taxon>
        <taxon>Metazoa</taxon>
        <taxon>Chordata</taxon>
        <taxon>Cephalochordata</taxon>
        <taxon>Leptocardii</taxon>
        <taxon>Amphioxiformes</taxon>
        <taxon>Branchiostomatidae</taxon>
        <taxon>Branchiostoma</taxon>
    </lineage>
</organism>
<proteinExistence type="predicted"/>
<gene>
    <name evidence="1" type="primary">Hypp2514</name>
    <name evidence="1" type="ORF">BLAG_LOCUS17350</name>
</gene>
<keyword evidence="2" id="KW-1185">Reference proteome</keyword>
<name>A0A8J9ZUD4_BRALA</name>
<dbReference type="AlphaFoldDB" id="A0A8J9ZUD4"/>
<sequence>MPARAGGNLSPSWSVTGGTPPRVLALPCALTASVNHTPRRDRGDAAVCACDAPAIMHHRATLSVLTAPVISNQPPARGVSYAE</sequence>
<dbReference type="EMBL" id="OV696689">
    <property type="protein sequence ID" value="CAH1262171.1"/>
    <property type="molecule type" value="Genomic_DNA"/>
</dbReference>
<accession>A0A8J9ZUD4</accession>
<protein>
    <submittedName>
        <fullName evidence="1">Hypp2514 protein</fullName>
    </submittedName>
</protein>
<dbReference type="Proteomes" id="UP000838412">
    <property type="component" value="Chromosome 4"/>
</dbReference>
<reference evidence="1" key="1">
    <citation type="submission" date="2022-01" db="EMBL/GenBank/DDBJ databases">
        <authorList>
            <person name="Braso-Vives M."/>
        </authorList>
    </citation>
    <scope>NUCLEOTIDE SEQUENCE</scope>
</reference>
<evidence type="ECO:0000313" key="2">
    <source>
        <dbReference type="Proteomes" id="UP000838412"/>
    </source>
</evidence>